<evidence type="ECO:0000256" key="4">
    <source>
        <dbReference type="ARBA" id="ARBA00022494"/>
    </source>
</evidence>
<dbReference type="Pfam" id="PF02605">
    <property type="entry name" value="PsaL"/>
    <property type="match status" value="1"/>
</dbReference>
<keyword evidence="6 14" id="KW-0812">Transmembrane</keyword>
<dbReference type="Gene3D" id="1.20.1240.10">
    <property type="entry name" value="Photosystem I PsaL, reaction centre subunit XI"/>
    <property type="match status" value="1"/>
</dbReference>
<dbReference type="Pfam" id="PF00421">
    <property type="entry name" value="PSII"/>
    <property type="match status" value="2"/>
</dbReference>
<dbReference type="STRING" id="13035.Dacsa_0903"/>
<dbReference type="OrthoDB" id="9429529at2"/>
<keyword evidence="4" id="KW-0148">Chlorophyll</keyword>
<dbReference type="GO" id="GO:0031676">
    <property type="term" value="C:plasma membrane-derived thylakoid membrane"/>
    <property type="evidence" value="ECO:0007669"/>
    <property type="project" value="UniProtKB-SubCell"/>
</dbReference>
<proteinExistence type="inferred from homology"/>
<organism evidence="16 17">
    <name type="scientific">Dactylococcopsis salina (strain PCC 8305)</name>
    <name type="common">Myxobactron salinum</name>
    <dbReference type="NCBI Taxonomy" id="13035"/>
    <lineage>
        <taxon>Bacteria</taxon>
        <taxon>Bacillati</taxon>
        <taxon>Cyanobacteriota</taxon>
        <taxon>Cyanophyceae</taxon>
        <taxon>Nodosilineales</taxon>
        <taxon>Cymatolegaceae</taxon>
        <taxon>Dactylococcopsis</taxon>
    </lineage>
</organism>
<feature type="transmembrane region" description="Helical" evidence="14">
    <location>
        <begin position="34"/>
        <end position="54"/>
    </location>
</feature>
<evidence type="ECO:0000256" key="12">
    <source>
        <dbReference type="ARBA" id="ARBA00032768"/>
    </source>
</evidence>
<dbReference type="eggNOG" id="ENOG502Z926">
    <property type="taxonomic scope" value="Bacteria"/>
</dbReference>
<dbReference type="PATRIC" id="fig|13035.3.peg.1008"/>
<dbReference type="PANTHER" id="PTHR34803:SF2">
    <property type="entry name" value="PHOTOSYSTEM I REACTION CENTER SUBUNIT XI, CHLOROPLASTIC"/>
    <property type="match status" value="1"/>
</dbReference>
<evidence type="ECO:0000256" key="7">
    <source>
        <dbReference type="ARBA" id="ARBA00022836"/>
    </source>
</evidence>
<keyword evidence="8 14" id="KW-1133">Transmembrane helix</keyword>
<evidence type="ECO:0000256" key="5">
    <source>
        <dbReference type="ARBA" id="ARBA00022531"/>
    </source>
</evidence>
<evidence type="ECO:0000256" key="14">
    <source>
        <dbReference type="SAM" id="Phobius"/>
    </source>
</evidence>
<dbReference type="AlphaFoldDB" id="K9YRQ7"/>
<evidence type="ECO:0000256" key="9">
    <source>
        <dbReference type="ARBA" id="ARBA00022991"/>
    </source>
</evidence>
<dbReference type="InterPro" id="IPR036001">
    <property type="entry name" value="PS_II_antenna-like_sf"/>
</dbReference>
<feature type="domain" description="Photosystem I PsaL reaction centre subunit XI" evidence="15">
    <location>
        <begin position="344"/>
        <end position="493"/>
    </location>
</feature>
<evidence type="ECO:0000313" key="17">
    <source>
        <dbReference type="Proteomes" id="UP000010482"/>
    </source>
</evidence>
<evidence type="ECO:0000256" key="13">
    <source>
        <dbReference type="ARBA" id="ARBA00033437"/>
    </source>
</evidence>
<dbReference type="GO" id="GO:0016168">
    <property type="term" value="F:chlorophyll binding"/>
    <property type="evidence" value="ECO:0007669"/>
    <property type="project" value="UniProtKB-KW"/>
</dbReference>
<evidence type="ECO:0000259" key="15">
    <source>
        <dbReference type="Pfam" id="PF02605"/>
    </source>
</evidence>
<feature type="transmembrane region" description="Helical" evidence="14">
    <location>
        <begin position="66"/>
        <end position="83"/>
    </location>
</feature>
<evidence type="ECO:0000256" key="1">
    <source>
        <dbReference type="ARBA" id="ARBA00004636"/>
    </source>
</evidence>
<feature type="transmembrane region" description="Helical" evidence="14">
    <location>
        <begin position="468"/>
        <end position="490"/>
    </location>
</feature>
<dbReference type="EMBL" id="CP003944">
    <property type="protein sequence ID" value="AFZ49636.1"/>
    <property type="molecule type" value="Genomic_DNA"/>
</dbReference>
<dbReference type="PANTHER" id="PTHR34803">
    <property type="entry name" value="PHOTOSYSTEM I REACTION CENTER SUBUNIT XI, CHLOROPLASTIC"/>
    <property type="match status" value="1"/>
</dbReference>
<evidence type="ECO:0000256" key="2">
    <source>
        <dbReference type="ARBA" id="ARBA00008820"/>
    </source>
</evidence>
<feature type="transmembrane region" description="Helical" evidence="14">
    <location>
        <begin position="257"/>
        <end position="276"/>
    </location>
</feature>
<dbReference type="InterPro" id="IPR036592">
    <property type="entry name" value="PSI_PsaL_sf"/>
</dbReference>
<dbReference type="InterPro" id="IPR000932">
    <property type="entry name" value="PS_antenna-like"/>
</dbReference>
<keyword evidence="5" id="KW-0602">Photosynthesis</keyword>
<comment type="similarity">
    <text evidence="2">Belongs to the PsaL family.</text>
</comment>
<keyword evidence="11 14" id="KW-0472">Membrane</keyword>
<evidence type="ECO:0000313" key="16">
    <source>
        <dbReference type="EMBL" id="AFZ49636.1"/>
    </source>
</evidence>
<feature type="transmembrane region" description="Helical" evidence="14">
    <location>
        <begin position="306"/>
        <end position="324"/>
    </location>
</feature>
<keyword evidence="9" id="KW-0157">Chromophore</keyword>
<name>K9YRQ7_DACS8</name>
<dbReference type="InterPro" id="IPR022980">
    <property type="entry name" value="PSI_suXI"/>
</dbReference>
<dbReference type="InterPro" id="IPR003757">
    <property type="entry name" value="PSI_PsaL"/>
</dbReference>
<dbReference type="SUPFAM" id="SSF81568">
    <property type="entry name" value="Photosystem I reaction center subunit XI, PsaL"/>
    <property type="match status" value="1"/>
</dbReference>
<dbReference type="GO" id="GO:0009767">
    <property type="term" value="P:photosynthetic electron transport chain"/>
    <property type="evidence" value="ECO:0007669"/>
    <property type="project" value="InterPro"/>
</dbReference>
<dbReference type="Proteomes" id="UP000010482">
    <property type="component" value="Chromosome"/>
</dbReference>
<keyword evidence="10" id="KW-0793">Thylakoid</keyword>
<evidence type="ECO:0000256" key="3">
    <source>
        <dbReference type="ARBA" id="ARBA00019514"/>
    </source>
</evidence>
<dbReference type="KEGG" id="dsl:Dacsa_0903"/>
<protein>
    <recommendedName>
        <fullName evidence="3">Photosystem I reaction center subunit XI</fullName>
    </recommendedName>
    <alternativeName>
        <fullName evidence="12">PSI subunit V</fullName>
    </alternativeName>
    <alternativeName>
        <fullName evidence="13">PSI-L</fullName>
    </alternativeName>
</protein>
<feature type="transmembrane region" description="Helical" evidence="14">
    <location>
        <begin position="95"/>
        <end position="118"/>
    </location>
</feature>
<reference evidence="16" key="1">
    <citation type="submission" date="2012-04" db="EMBL/GenBank/DDBJ databases">
        <title>Finished genome of Dactylococcopsis salina PCC 8305.</title>
        <authorList>
            <consortium name="US DOE Joint Genome Institute"/>
            <person name="Gugger M."/>
            <person name="Coursin T."/>
            <person name="Rippka R."/>
            <person name="Tandeau De Marsac N."/>
            <person name="Huntemann M."/>
            <person name="Wei C.-L."/>
            <person name="Han J."/>
            <person name="Detter J.C."/>
            <person name="Han C."/>
            <person name="Tapia R."/>
            <person name="Daligault H."/>
            <person name="Chen A."/>
            <person name="Krypides N."/>
            <person name="Mavromatis K."/>
            <person name="Markowitz V."/>
            <person name="Szeto E."/>
            <person name="Ivanova N."/>
            <person name="Ovchinnikova G."/>
            <person name="Pagani I."/>
            <person name="Pati A."/>
            <person name="Goodwin L."/>
            <person name="Peters L."/>
            <person name="Pitluck S."/>
            <person name="Woyke T."/>
            <person name="Kerfeld C."/>
        </authorList>
    </citation>
    <scope>NUCLEOTIDE SEQUENCE [LARGE SCALE GENOMIC DNA]</scope>
    <source>
        <strain evidence="16">PCC 8305</strain>
    </source>
</reference>
<accession>K9YRQ7</accession>
<evidence type="ECO:0000256" key="6">
    <source>
        <dbReference type="ARBA" id="ARBA00022692"/>
    </source>
</evidence>
<sequence>MTVVIANSPNKEQIPDVGWWAGNARFVNLSGKLLGAHVAHAGLIVFWAGAMTLFELSRYTPTESMYEQGLILLPHLATLGFGVGDGGEVINTYPYFVVAVLHIISSAVLGAGGIYHALLGPEVLPKNQNSFAGFFGYDWDDKDKMTSIIGIHLILLGVGAFLLVSKAMFWGGVFDPWAGENGAVRVVTNPTLNPITIFGYLWGQHGWEGMAAVDNLEDVIGGHLWISLILVGGGVFHILTKPFGWAQRVLFYSGEAYLCYSLGAIAYMGILAGYFVSVNDTVYPEVFFGVANSWETAAGEVSARGWLASFHYALGGVFLLGHLWHAIRVRGAFAGFDFKQGDVIRAYQETNEGNLATPVNANDITLKFVANLPIYRDGLSPLMRGLEIGMAHGYWLIGPFAVLGPLRSSDFNLLAALVSACGLIVILTICLSLYGTVSFEKRLETLPRPNFSRTVPNVPTGIKTAEGWSLFSGGFLVGGVGGAIFAYLLLDQFVGLVF</sequence>
<evidence type="ECO:0000256" key="8">
    <source>
        <dbReference type="ARBA" id="ARBA00022989"/>
    </source>
</evidence>
<feature type="transmembrane region" description="Helical" evidence="14">
    <location>
        <begin position="148"/>
        <end position="169"/>
    </location>
</feature>
<feature type="transmembrane region" description="Helical" evidence="14">
    <location>
        <begin position="413"/>
        <end position="434"/>
    </location>
</feature>
<evidence type="ECO:0000256" key="10">
    <source>
        <dbReference type="ARBA" id="ARBA00023078"/>
    </source>
</evidence>
<feature type="transmembrane region" description="Helical" evidence="14">
    <location>
        <begin position="224"/>
        <end position="245"/>
    </location>
</feature>
<keyword evidence="7" id="KW-0603">Photosystem I</keyword>
<dbReference type="NCBIfam" id="TIGR03041">
    <property type="entry name" value="PS_antenn_a_b"/>
    <property type="match status" value="1"/>
</dbReference>
<evidence type="ECO:0000256" key="11">
    <source>
        <dbReference type="ARBA" id="ARBA00023136"/>
    </source>
</evidence>
<gene>
    <name evidence="16" type="ORF">Dacsa_0903</name>
</gene>
<dbReference type="HOGENOM" id="CLU_028310_0_0_3"/>
<dbReference type="SUPFAM" id="SSF161077">
    <property type="entry name" value="Photosystem II antenna protein-like"/>
    <property type="match status" value="1"/>
</dbReference>
<comment type="subcellular location">
    <subcellularLocation>
        <location evidence="1">Cellular thylakoid membrane</location>
        <topology evidence="1">Multi-pass membrane protein</topology>
    </subcellularLocation>
</comment>
<keyword evidence="17" id="KW-1185">Reference proteome</keyword>
<dbReference type="RefSeq" id="WP_015228648.1">
    <property type="nucleotide sequence ID" value="NC_019780.1"/>
</dbReference>
<dbReference type="GO" id="GO:0009538">
    <property type="term" value="C:photosystem I reaction center"/>
    <property type="evidence" value="ECO:0007669"/>
    <property type="project" value="InterPro"/>
</dbReference>